<keyword evidence="1" id="KW-0663">Pyridoxal phosphate</keyword>
<dbReference type="InterPro" id="IPR015421">
    <property type="entry name" value="PyrdxlP-dep_Trfase_major"/>
</dbReference>
<evidence type="ECO:0000256" key="1">
    <source>
        <dbReference type="ARBA" id="ARBA00022898"/>
    </source>
</evidence>
<evidence type="ECO:0000313" key="3">
    <source>
        <dbReference type="Proteomes" id="UP000324058"/>
    </source>
</evidence>
<dbReference type="InterPro" id="IPR015424">
    <property type="entry name" value="PyrdxlP-dep_Trfase"/>
</dbReference>
<dbReference type="AlphaFoldDB" id="A0A5S4T8G7"/>
<dbReference type="GO" id="GO:0009435">
    <property type="term" value="P:NAD+ biosynthetic process"/>
    <property type="evidence" value="ECO:0007669"/>
    <property type="project" value="InterPro"/>
</dbReference>
<accession>A0A5S4T8G7</accession>
<gene>
    <name evidence="2" type="ORF">E0F66_13055</name>
</gene>
<comment type="caution">
    <text evidence="2">The sequence shown here is derived from an EMBL/GenBank/DDBJ whole genome shotgun (WGS) entry which is preliminary data.</text>
</comment>
<dbReference type="Proteomes" id="UP000324058">
    <property type="component" value="Unassembled WGS sequence"/>
</dbReference>
<proteinExistence type="predicted"/>
<feature type="non-terminal residue" evidence="2">
    <location>
        <position position="106"/>
    </location>
</feature>
<dbReference type="PANTHER" id="PTHR14084:SF0">
    <property type="entry name" value="KYNURENINASE"/>
    <property type="match status" value="1"/>
</dbReference>
<sequence>MTDFARTRALFHMPEGVFYLDGNSLGPLPKSAVQRVQDMMIAQWGEQLIRGWNASGWMMQPRKLGDRIGRLIGAPQGTVVVGDTLSIKVYQALASALDLNPSRRVV</sequence>
<organism evidence="2 3">
    <name type="scientific">Streptococcus pyogenes</name>
    <dbReference type="NCBI Taxonomy" id="1314"/>
    <lineage>
        <taxon>Bacteria</taxon>
        <taxon>Bacillati</taxon>
        <taxon>Bacillota</taxon>
        <taxon>Bacilli</taxon>
        <taxon>Lactobacillales</taxon>
        <taxon>Streptococcaceae</taxon>
        <taxon>Streptococcus</taxon>
    </lineage>
</organism>
<dbReference type="EMBL" id="SJLL01000614">
    <property type="protein sequence ID" value="TYK91473.1"/>
    <property type="molecule type" value="Genomic_DNA"/>
</dbReference>
<dbReference type="PANTHER" id="PTHR14084">
    <property type="entry name" value="KYNURENINASE"/>
    <property type="match status" value="1"/>
</dbReference>
<dbReference type="GO" id="GO:0030429">
    <property type="term" value="F:kynureninase activity"/>
    <property type="evidence" value="ECO:0007669"/>
    <property type="project" value="InterPro"/>
</dbReference>
<evidence type="ECO:0000313" key="2">
    <source>
        <dbReference type="EMBL" id="TYK91473.1"/>
    </source>
</evidence>
<dbReference type="Gene3D" id="3.40.640.10">
    <property type="entry name" value="Type I PLP-dependent aspartate aminotransferase-like (Major domain)"/>
    <property type="match status" value="1"/>
</dbReference>
<dbReference type="SUPFAM" id="SSF53383">
    <property type="entry name" value="PLP-dependent transferases"/>
    <property type="match status" value="1"/>
</dbReference>
<name>A0A5S4T8G7_STRPY</name>
<dbReference type="InterPro" id="IPR010111">
    <property type="entry name" value="Kynureninase"/>
</dbReference>
<dbReference type="GO" id="GO:0043420">
    <property type="term" value="P:anthranilate metabolic process"/>
    <property type="evidence" value="ECO:0007669"/>
    <property type="project" value="TreeGrafter"/>
</dbReference>
<dbReference type="GO" id="GO:0030170">
    <property type="term" value="F:pyridoxal phosphate binding"/>
    <property type="evidence" value="ECO:0007669"/>
    <property type="project" value="InterPro"/>
</dbReference>
<dbReference type="GO" id="GO:0019441">
    <property type="term" value="P:L-tryptophan catabolic process to kynurenine"/>
    <property type="evidence" value="ECO:0007669"/>
    <property type="project" value="TreeGrafter"/>
</dbReference>
<dbReference type="GO" id="GO:0005737">
    <property type="term" value="C:cytoplasm"/>
    <property type="evidence" value="ECO:0007669"/>
    <property type="project" value="InterPro"/>
</dbReference>
<reference evidence="2 3" key="1">
    <citation type="submission" date="2019-02" db="EMBL/GenBank/DDBJ databases">
        <title>Novel genomic isolates of S. pyogenes and S. dysgalactiae subsp. equisimilis associated to necrotising fasciitis (NSTI).</title>
        <authorList>
            <person name="Barrantes I."/>
        </authorList>
    </citation>
    <scope>NUCLEOTIDE SEQUENCE [LARGE SCALE GENOMIC DNA]</scope>
    <source>
        <strain evidence="2 3">SPY2028</strain>
    </source>
</reference>
<protein>
    <submittedName>
        <fullName evidence="2">Kynureninase</fullName>
    </submittedName>
</protein>